<evidence type="ECO:0000313" key="5">
    <source>
        <dbReference type="EMBL" id="RDV16739.1"/>
    </source>
</evidence>
<dbReference type="GO" id="GO:0009313">
    <property type="term" value="P:oligosaccharide catabolic process"/>
    <property type="evidence" value="ECO:0007669"/>
    <property type="project" value="TreeGrafter"/>
</dbReference>
<comment type="similarity">
    <text evidence="1">Belongs to the glycosyl hydrolase 13 family.</text>
</comment>
<keyword evidence="3" id="KW-0326">Glycosidase</keyword>
<dbReference type="FunFam" id="3.90.400.10:FF:000002">
    <property type="entry name" value="Sucrose isomerase"/>
    <property type="match status" value="1"/>
</dbReference>
<dbReference type="CDD" id="cd11331">
    <property type="entry name" value="AmyAc_OligoGlu_like"/>
    <property type="match status" value="1"/>
</dbReference>
<name>A0A3D8LH08_9BACT</name>
<dbReference type="AlphaFoldDB" id="A0A3D8LH08"/>
<dbReference type="InterPro" id="IPR006047">
    <property type="entry name" value="GH13_cat_dom"/>
</dbReference>
<dbReference type="PANTHER" id="PTHR10357">
    <property type="entry name" value="ALPHA-AMYLASE FAMILY MEMBER"/>
    <property type="match status" value="1"/>
</dbReference>
<dbReference type="InterPro" id="IPR045857">
    <property type="entry name" value="O16G_dom_2"/>
</dbReference>
<reference evidence="6" key="1">
    <citation type="submission" date="2018-08" db="EMBL/GenBank/DDBJ databases">
        <authorList>
            <person name="Liu Z.-W."/>
            <person name="Du Z.-J."/>
        </authorList>
    </citation>
    <scope>NUCLEOTIDE SEQUENCE [LARGE SCALE GENOMIC DNA]</scope>
    <source>
        <strain evidence="6">H4X</strain>
    </source>
</reference>
<dbReference type="GO" id="GO:0004556">
    <property type="term" value="F:alpha-amylase activity"/>
    <property type="evidence" value="ECO:0007669"/>
    <property type="project" value="TreeGrafter"/>
</dbReference>
<gene>
    <name evidence="5" type="ORF">DXT99_02855</name>
</gene>
<dbReference type="Gene3D" id="2.60.40.1180">
    <property type="entry name" value="Golgi alpha-mannosidase II"/>
    <property type="match status" value="1"/>
</dbReference>
<organism evidence="5 6">
    <name type="scientific">Pontibacter diazotrophicus</name>
    <dbReference type="NCBI Taxonomy" id="1400979"/>
    <lineage>
        <taxon>Bacteria</taxon>
        <taxon>Pseudomonadati</taxon>
        <taxon>Bacteroidota</taxon>
        <taxon>Cytophagia</taxon>
        <taxon>Cytophagales</taxon>
        <taxon>Hymenobacteraceae</taxon>
        <taxon>Pontibacter</taxon>
    </lineage>
</organism>
<evidence type="ECO:0000256" key="1">
    <source>
        <dbReference type="ARBA" id="ARBA00008061"/>
    </source>
</evidence>
<evidence type="ECO:0000256" key="3">
    <source>
        <dbReference type="ARBA" id="ARBA00023295"/>
    </source>
</evidence>
<sequence length="534" mass="61945">MKEEQKQHLWWQTGTIYQVYPRSFQDSNEDGVGDLKGITQRLDYLKWLGIDGIWVSPFFSSPMADFGYDISDYCGIHPLFGTMQDFDELLQETHARDMKLILDLVPNHTSDEHPWFQESRASKDNPKRDWYLWEDAKPDGSAPNNWLSVFGGSAWEWDEKTQQYYYHAFHIKQPDLNWRNPEVQEAMLNVMRFWLDKGVDGFRVDVMWHMIKDKQLRDNPVNPDYNPLELPYRQLFPTYSTDQPEVHDIVRKMRDVLDSYNERMMIGEIYLPIHKLVAYYGRENKGAHLPFNFQLLALPWDAQQLASAIDEYEGALPQEGWPNWVLSNHDKPRIISRVGKSQAKVAAMLLLTLRGTPTIYYGDELGMRDVPIPEEEVQDPQGLNMPKMNLSRDPARTPMQWDSSANAGFTNGKPWLRLPENFQKVNVAAQTDNPYSMLSFYKKLLSLRQQEPALHVGSYAPVHADTQMIAYTRQAEGTCFLVVLNLTHRPCYFKPEHHTYKGTILISTYMERESTPVTGAINLSGDEGIIVRLD</sequence>
<dbReference type="Pfam" id="PF00128">
    <property type="entry name" value="Alpha-amylase"/>
    <property type="match status" value="1"/>
</dbReference>
<keyword evidence="6" id="KW-1185">Reference proteome</keyword>
<dbReference type="SUPFAM" id="SSF51445">
    <property type="entry name" value="(Trans)glycosidases"/>
    <property type="match status" value="1"/>
</dbReference>
<accession>A0A3D8LH08</accession>
<dbReference type="InterPro" id="IPR017853">
    <property type="entry name" value="GH"/>
</dbReference>
<comment type="caution">
    <text evidence="5">The sequence shown here is derived from an EMBL/GenBank/DDBJ whole genome shotgun (WGS) entry which is preliminary data.</text>
</comment>
<dbReference type="Gene3D" id="3.20.20.80">
    <property type="entry name" value="Glycosidases"/>
    <property type="match status" value="1"/>
</dbReference>
<evidence type="ECO:0000256" key="2">
    <source>
        <dbReference type="ARBA" id="ARBA00022801"/>
    </source>
</evidence>
<evidence type="ECO:0000259" key="4">
    <source>
        <dbReference type="SMART" id="SM00642"/>
    </source>
</evidence>
<dbReference type="RefSeq" id="WP_115564013.1">
    <property type="nucleotide sequence ID" value="NZ_QRGR01000003.1"/>
</dbReference>
<protein>
    <submittedName>
        <fullName evidence="5">DUF3459 domain-containing protein</fullName>
    </submittedName>
</protein>
<dbReference type="PANTHER" id="PTHR10357:SF179">
    <property type="entry name" value="NEUTRAL AND BASIC AMINO ACID TRANSPORT PROTEIN RBAT"/>
    <property type="match status" value="1"/>
</dbReference>
<dbReference type="InterPro" id="IPR013780">
    <property type="entry name" value="Glyco_hydro_b"/>
</dbReference>
<dbReference type="Proteomes" id="UP000256708">
    <property type="component" value="Unassembled WGS sequence"/>
</dbReference>
<dbReference type="EMBL" id="QRGR01000003">
    <property type="protein sequence ID" value="RDV16739.1"/>
    <property type="molecule type" value="Genomic_DNA"/>
</dbReference>
<dbReference type="SMART" id="SM00642">
    <property type="entry name" value="Aamy"/>
    <property type="match status" value="1"/>
</dbReference>
<proteinExistence type="inferred from homology"/>
<dbReference type="SUPFAM" id="SSF51011">
    <property type="entry name" value="Glycosyl hydrolase domain"/>
    <property type="match status" value="1"/>
</dbReference>
<keyword evidence="2" id="KW-0378">Hydrolase</keyword>
<evidence type="ECO:0000313" key="6">
    <source>
        <dbReference type="Proteomes" id="UP000256708"/>
    </source>
</evidence>
<feature type="domain" description="Glycosyl hydrolase family 13 catalytic" evidence="4">
    <location>
        <begin position="18"/>
        <end position="396"/>
    </location>
</feature>
<dbReference type="OrthoDB" id="9806009at2"/>
<dbReference type="Gene3D" id="3.90.400.10">
    <property type="entry name" value="Oligo-1,6-glucosidase, Domain 2"/>
    <property type="match status" value="1"/>
</dbReference>